<dbReference type="SUPFAM" id="SSF56436">
    <property type="entry name" value="C-type lectin-like"/>
    <property type="match status" value="1"/>
</dbReference>
<accession>A0A848IQ10</accession>
<dbReference type="InterPro" id="IPR051043">
    <property type="entry name" value="Sulfatase_Mod_Factor_Kinase"/>
</dbReference>
<dbReference type="EMBL" id="JABBGJ010000051">
    <property type="protein sequence ID" value="NMM03320.1"/>
    <property type="molecule type" value="Genomic_DNA"/>
</dbReference>
<dbReference type="InterPro" id="IPR005532">
    <property type="entry name" value="SUMF_dom"/>
</dbReference>
<feature type="domain" description="Sulfatase-modifying factor enzyme-like" evidence="1">
    <location>
        <begin position="2"/>
        <end position="232"/>
    </location>
</feature>
<sequence>MHVKSYALAKFDVTRKQFETFVDATGFHEKGCRVFKQGRWYFDPSADWKNPGFSQTDRDPVVCVSWFDAEKFIAWLNTKLPKTAVHRYRLPTEEEWEYAARGGTITQAYWGSNHADQCRYENARDQAARILDPNAPLADCNDGFVWTAPVGSFRPNPWGLYDMLGNAYQWIADCPEVGYHPPPAVPEWMPNHFQFRSLRGASWASIPIAVRSAGRMAAKPEDRDSTFGFRLAVDLPLQLPKGE</sequence>
<dbReference type="Pfam" id="PF03781">
    <property type="entry name" value="FGE-sulfatase"/>
    <property type="match status" value="1"/>
</dbReference>
<evidence type="ECO:0000259" key="1">
    <source>
        <dbReference type="Pfam" id="PF03781"/>
    </source>
</evidence>
<evidence type="ECO:0000313" key="2">
    <source>
        <dbReference type="EMBL" id="NMM03320.1"/>
    </source>
</evidence>
<dbReference type="AlphaFoldDB" id="A0A848IQ10"/>
<dbReference type="PANTHER" id="PTHR23150">
    <property type="entry name" value="SULFATASE MODIFYING FACTOR 1, 2"/>
    <property type="match status" value="1"/>
</dbReference>
<dbReference type="Gene3D" id="3.90.1580.10">
    <property type="entry name" value="paralog of FGE (formylglycine-generating enzyme)"/>
    <property type="match status" value="1"/>
</dbReference>
<dbReference type="InterPro" id="IPR042095">
    <property type="entry name" value="SUMF_sf"/>
</dbReference>
<keyword evidence="3" id="KW-1185">Reference proteome</keyword>
<gene>
    <name evidence="2" type="ORF">HHL24_36160</name>
</gene>
<comment type="caution">
    <text evidence="2">The sequence shown here is derived from an EMBL/GenBank/DDBJ whole genome shotgun (WGS) entry which is preliminary data.</text>
</comment>
<reference evidence="2 3" key="1">
    <citation type="submission" date="2020-04" db="EMBL/GenBank/DDBJ databases">
        <title>Paraburkholderia sp. RP-4-7 isolated from soil.</title>
        <authorList>
            <person name="Dahal R.H."/>
        </authorList>
    </citation>
    <scope>NUCLEOTIDE SEQUENCE [LARGE SCALE GENOMIC DNA]</scope>
    <source>
        <strain evidence="2 3">RP-4-7</strain>
    </source>
</reference>
<dbReference type="PANTHER" id="PTHR23150:SF35">
    <property type="entry name" value="BLL6746 PROTEIN"/>
    <property type="match status" value="1"/>
</dbReference>
<dbReference type="GO" id="GO:0120147">
    <property type="term" value="F:formylglycine-generating oxidase activity"/>
    <property type="evidence" value="ECO:0007669"/>
    <property type="project" value="TreeGrafter"/>
</dbReference>
<evidence type="ECO:0000313" key="3">
    <source>
        <dbReference type="Proteomes" id="UP000544134"/>
    </source>
</evidence>
<name>A0A848IQ10_9BURK</name>
<protein>
    <submittedName>
        <fullName evidence="2">Formylglycine-generating enzyme family protein</fullName>
    </submittedName>
</protein>
<dbReference type="Proteomes" id="UP000544134">
    <property type="component" value="Unassembled WGS sequence"/>
</dbReference>
<dbReference type="InterPro" id="IPR016187">
    <property type="entry name" value="CTDL_fold"/>
</dbReference>
<organism evidence="2 3">
    <name type="scientific">Paraburkholderia polaris</name>
    <dbReference type="NCBI Taxonomy" id="2728848"/>
    <lineage>
        <taxon>Bacteria</taxon>
        <taxon>Pseudomonadati</taxon>
        <taxon>Pseudomonadota</taxon>
        <taxon>Betaproteobacteria</taxon>
        <taxon>Burkholderiales</taxon>
        <taxon>Burkholderiaceae</taxon>
        <taxon>Paraburkholderia</taxon>
    </lineage>
</organism>
<proteinExistence type="predicted"/>